<keyword evidence="3" id="KW-1003">Cell membrane</keyword>
<sequence length="248" mass="27232">MEETISLKELFSTLKKRLALIIIITALATATSGIISYFFLTPVYSTSTQILVNQSKGEQQIYNVSEIQTNIQLINTYSVIITSPTIIDKVREQLNTNMTNEELRNSISVANERDSQVFRITAEHPDPALAVQIANTTASVFQTEIQTIMNVDNVSILSQADLGETPSPIKPRPSMNMAIALVVGLMAGVGLAFLLEYLDNTIKNETDIEKMLELPVLGAITQIDHESEMTTNVPEPTASRMRGESVGS</sequence>
<evidence type="ECO:0000313" key="12">
    <source>
        <dbReference type="Proteomes" id="UP000448867"/>
    </source>
</evidence>
<keyword evidence="6 8" id="KW-0472">Membrane</keyword>
<evidence type="ECO:0000256" key="2">
    <source>
        <dbReference type="ARBA" id="ARBA00006683"/>
    </source>
</evidence>
<dbReference type="GO" id="GO:0005886">
    <property type="term" value="C:plasma membrane"/>
    <property type="evidence" value="ECO:0007669"/>
    <property type="project" value="UniProtKB-SubCell"/>
</dbReference>
<name>A0A7X2M0M1_9BACI</name>
<dbReference type="Proteomes" id="UP000448867">
    <property type="component" value="Unassembled WGS sequence"/>
</dbReference>
<organism evidence="11 12">
    <name type="scientific">Metabacillus lacus</name>
    <dbReference type="NCBI Taxonomy" id="1983721"/>
    <lineage>
        <taxon>Bacteria</taxon>
        <taxon>Bacillati</taxon>
        <taxon>Bacillota</taxon>
        <taxon>Bacilli</taxon>
        <taxon>Bacillales</taxon>
        <taxon>Bacillaceae</taxon>
        <taxon>Metabacillus</taxon>
    </lineage>
</organism>
<dbReference type="RefSeq" id="WP_154308246.1">
    <property type="nucleotide sequence ID" value="NZ_WKKI01000025.1"/>
</dbReference>
<dbReference type="InterPro" id="IPR032807">
    <property type="entry name" value="GNVR"/>
</dbReference>
<feature type="region of interest" description="Disordered" evidence="7">
    <location>
        <begin position="227"/>
        <end position="248"/>
    </location>
</feature>
<evidence type="ECO:0000256" key="5">
    <source>
        <dbReference type="ARBA" id="ARBA00022989"/>
    </source>
</evidence>
<evidence type="ECO:0000256" key="8">
    <source>
        <dbReference type="SAM" id="Phobius"/>
    </source>
</evidence>
<dbReference type="Pfam" id="PF02706">
    <property type="entry name" value="Wzz"/>
    <property type="match status" value="1"/>
</dbReference>
<evidence type="ECO:0000256" key="4">
    <source>
        <dbReference type="ARBA" id="ARBA00022692"/>
    </source>
</evidence>
<proteinExistence type="inferred from homology"/>
<comment type="subcellular location">
    <subcellularLocation>
        <location evidence="1">Cell membrane</location>
        <topology evidence="1">Multi-pass membrane protein</topology>
    </subcellularLocation>
</comment>
<comment type="caution">
    <text evidence="11">The sequence shown here is derived from an EMBL/GenBank/DDBJ whole genome shotgun (WGS) entry which is preliminary data.</text>
</comment>
<evidence type="ECO:0000259" key="9">
    <source>
        <dbReference type="Pfam" id="PF02706"/>
    </source>
</evidence>
<feature type="domain" description="Tyrosine-protein kinase G-rich" evidence="10">
    <location>
        <begin position="142"/>
        <end position="194"/>
    </location>
</feature>
<dbReference type="EMBL" id="WKKI01000025">
    <property type="protein sequence ID" value="MRX73009.1"/>
    <property type="molecule type" value="Genomic_DNA"/>
</dbReference>
<evidence type="ECO:0000256" key="7">
    <source>
        <dbReference type="SAM" id="MobiDB-lite"/>
    </source>
</evidence>
<protein>
    <submittedName>
        <fullName evidence="11">Capsular biosynthesis protein</fullName>
    </submittedName>
</protein>
<dbReference type="InterPro" id="IPR003856">
    <property type="entry name" value="LPS_length_determ_N"/>
</dbReference>
<keyword evidence="4 8" id="KW-0812">Transmembrane</keyword>
<dbReference type="Pfam" id="PF13807">
    <property type="entry name" value="GNVR"/>
    <property type="match status" value="1"/>
</dbReference>
<evidence type="ECO:0000256" key="3">
    <source>
        <dbReference type="ARBA" id="ARBA00022475"/>
    </source>
</evidence>
<feature type="domain" description="Polysaccharide chain length determinant N-terminal" evidence="9">
    <location>
        <begin position="3"/>
        <end position="94"/>
    </location>
</feature>
<dbReference type="GO" id="GO:0004713">
    <property type="term" value="F:protein tyrosine kinase activity"/>
    <property type="evidence" value="ECO:0007669"/>
    <property type="project" value="TreeGrafter"/>
</dbReference>
<dbReference type="InterPro" id="IPR050445">
    <property type="entry name" value="Bact_polysacc_biosynth/exp"/>
</dbReference>
<evidence type="ECO:0000256" key="6">
    <source>
        <dbReference type="ARBA" id="ARBA00023136"/>
    </source>
</evidence>
<gene>
    <name evidence="11" type="ORF">GJU40_12745</name>
</gene>
<accession>A0A7X2M0M1</accession>
<reference evidence="11 12" key="1">
    <citation type="submission" date="2019-11" db="EMBL/GenBank/DDBJ databases">
        <title>Bacillus lacus genome.</title>
        <authorList>
            <person name="Allen C.J."/>
            <person name="Newman J.D."/>
        </authorList>
    </citation>
    <scope>NUCLEOTIDE SEQUENCE [LARGE SCALE GENOMIC DNA]</scope>
    <source>
        <strain evidence="11 12">KCTC 33946</strain>
    </source>
</reference>
<feature type="transmembrane region" description="Helical" evidence="8">
    <location>
        <begin position="175"/>
        <end position="195"/>
    </location>
</feature>
<evidence type="ECO:0000256" key="1">
    <source>
        <dbReference type="ARBA" id="ARBA00004651"/>
    </source>
</evidence>
<dbReference type="PANTHER" id="PTHR32309">
    <property type="entry name" value="TYROSINE-PROTEIN KINASE"/>
    <property type="match status" value="1"/>
</dbReference>
<keyword evidence="5 8" id="KW-1133">Transmembrane helix</keyword>
<comment type="similarity">
    <text evidence="2">Belongs to the CpsC/CapA family.</text>
</comment>
<dbReference type="OrthoDB" id="2360475at2"/>
<evidence type="ECO:0000313" key="11">
    <source>
        <dbReference type="EMBL" id="MRX73009.1"/>
    </source>
</evidence>
<evidence type="ECO:0000259" key="10">
    <source>
        <dbReference type="Pfam" id="PF13807"/>
    </source>
</evidence>
<dbReference type="PANTHER" id="PTHR32309:SF13">
    <property type="entry name" value="FERRIC ENTEROBACTIN TRANSPORT PROTEIN FEPE"/>
    <property type="match status" value="1"/>
</dbReference>
<keyword evidence="12" id="KW-1185">Reference proteome</keyword>
<feature type="transmembrane region" description="Helical" evidence="8">
    <location>
        <begin position="18"/>
        <end position="40"/>
    </location>
</feature>
<dbReference type="AlphaFoldDB" id="A0A7X2M0M1"/>